<proteinExistence type="predicted"/>
<dbReference type="PIRSF" id="PIRSF036625">
    <property type="entry name" value="GAF_ANTAR"/>
    <property type="match status" value="1"/>
</dbReference>
<dbReference type="AlphaFoldDB" id="A0A1Y5Y3A3"/>
<gene>
    <name evidence="4" type="ORF">SAMN05661093_08821</name>
</gene>
<keyword evidence="5" id="KW-1185">Reference proteome</keyword>
<keyword evidence="2" id="KW-0804">Transcription</keyword>
<evidence type="ECO:0000256" key="1">
    <source>
        <dbReference type="ARBA" id="ARBA00023015"/>
    </source>
</evidence>
<dbReference type="Gene3D" id="3.30.450.40">
    <property type="match status" value="1"/>
</dbReference>
<dbReference type="OrthoDB" id="4929862at2"/>
<feature type="domain" description="ANTAR" evidence="3">
    <location>
        <begin position="167"/>
        <end position="228"/>
    </location>
</feature>
<dbReference type="Proteomes" id="UP000192674">
    <property type="component" value="Unassembled WGS sequence"/>
</dbReference>
<dbReference type="Pfam" id="PF03861">
    <property type="entry name" value="ANTAR"/>
    <property type="match status" value="1"/>
</dbReference>
<dbReference type="SUPFAM" id="SSF55781">
    <property type="entry name" value="GAF domain-like"/>
    <property type="match status" value="1"/>
</dbReference>
<evidence type="ECO:0000313" key="5">
    <source>
        <dbReference type="Proteomes" id="UP000192674"/>
    </source>
</evidence>
<keyword evidence="1" id="KW-0805">Transcription regulation</keyword>
<evidence type="ECO:0000313" key="4">
    <source>
        <dbReference type="EMBL" id="SMD24948.1"/>
    </source>
</evidence>
<dbReference type="Gene3D" id="1.10.10.10">
    <property type="entry name" value="Winged helix-like DNA-binding domain superfamily/Winged helix DNA-binding domain"/>
    <property type="match status" value="1"/>
</dbReference>
<dbReference type="PROSITE" id="PS50921">
    <property type="entry name" value="ANTAR"/>
    <property type="match status" value="1"/>
</dbReference>
<reference evidence="4 5" key="1">
    <citation type="submission" date="2017-04" db="EMBL/GenBank/DDBJ databases">
        <authorList>
            <person name="Afonso C.L."/>
            <person name="Miller P.J."/>
            <person name="Scott M.A."/>
            <person name="Spackman E."/>
            <person name="Goraichik I."/>
            <person name="Dimitrov K.M."/>
            <person name="Suarez D.L."/>
            <person name="Swayne D.E."/>
        </authorList>
    </citation>
    <scope>NUCLEOTIDE SEQUENCE [LARGE SCALE GENOMIC DNA]</scope>
    <source>
        <strain evidence="4 5">DSM 43828</strain>
    </source>
</reference>
<accession>A0A1Y5Y3A3</accession>
<sequence>MTDLLDEVTDAMSALTDVLENTSGTSEVLEAVCAEAVRVVPGADMASITAIDDDGARTAAFSDERAMTVDEAQYAAGDGPCLRAAATGEIVRLALDTASELWPDFAASAKRHGVGSYLAAPLRVDDTLTGAINLFGFENHGFHETDAKLLELYTTIVTFGLRTTRRYQQTLELARHLDTAMQSRAVIEQAKGILMATHKISATEAMQRLITESQLTNVKLRQIAADFVGKASAQG</sequence>
<dbReference type="SMART" id="SM00065">
    <property type="entry name" value="GAF"/>
    <property type="match status" value="1"/>
</dbReference>
<dbReference type="SMART" id="SM01012">
    <property type="entry name" value="ANTAR"/>
    <property type="match status" value="1"/>
</dbReference>
<dbReference type="InterPro" id="IPR012074">
    <property type="entry name" value="GAF_ANTAR"/>
</dbReference>
<organism evidence="4 5">
    <name type="scientific">Kibdelosporangium aridum</name>
    <dbReference type="NCBI Taxonomy" id="2030"/>
    <lineage>
        <taxon>Bacteria</taxon>
        <taxon>Bacillati</taxon>
        <taxon>Actinomycetota</taxon>
        <taxon>Actinomycetes</taxon>
        <taxon>Pseudonocardiales</taxon>
        <taxon>Pseudonocardiaceae</taxon>
        <taxon>Kibdelosporangium</taxon>
    </lineage>
</organism>
<dbReference type="Pfam" id="PF13185">
    <property type="entry name" value="GAF_2"/>
    <property type="match status" value="1"/>
</dbReference>
<dbReference type="InterPro" id="IPR005561">
    <property type="entry name" value="ANTAR"/>
</dbReference>
<dbReference type="InterPro" id="IPR029016">
    <property type="entry name" value="GAF-like_dom_sf"/>
</dbReference>
<dbReference type="EMBL" id="FWXV01000011">
    <property type="protein sequence ID" value="SMD24948.1"/>
    <property type="molecule type" value="Genomic_DNA"/>
</dbReference>
<dbReference type="RefSeq" id="WP_084433203.1">
    <property type="nucleotide sequence ID" value="NZ_FWXV01000011.1"/>
</dbReference>
<protein>
    <submittedName>
        <fullName evidence="4">GAF domain-containing protein</fullName>
    </submittedName>
</protein>
<name>A0A1Y5Y3A3_KIBAR</name>
<evidence type="ECO:0000259" key="3">
    <source>
        <dbReference type="PROSITE" id="PS50921"/>
    </source>
</evidence>
<evidence type="ECO:0000256" key="2">
    <source>
        <dbReference type="ARBA" id="ARBA00023163"/>
    </source>
</evidence>
<dbReference type="GO" id="GO:0003723">
    <property type="term" value="F:RNA binding"/>
    <property type="evidence" value="ECO:0007669"/>
    <property type="project" value="InterPro"/>
</dbReference>
<dbReference type="InterPro" id="IPR003018">
    <property type="entry name" value="GAF"/>
</dbReference>
<dbReference type="InterPro" id="IPR036388">
    <property type="entry name" value="WH-like_DNA-bd_sf"/>
</dbReference>